<proteinExistence type="predicted"/>
<organism evidence="1 2">
    <name type="scientific">Moraxella nonliquefaciens</name>
    <dbReference type="NCBI Taxonomy" id="478"/>
    <lineage>
        <taxon>Bacteria</taxon>
        <taxon>Pseudomonadati</taxon>
        <taxon>Pseudomonadota</taxon>
        <taxon>Gammaproteobacteria</taxon>
        <taxon>Moraxellales</taxon>
        <taxon>Moraxellaceae</taxon>
        <taxon>Moraxella</taxon>
    </lineage>
</organism>
<accession>A0A1B8PIG3</accession>
<sequence length="77" mass="8829">MNLFEEVKAISNSSLVMTKHEFDNIASEIKLTALTGSRSVYILGSISEHVKDELRQQGFIVEYKSETGQRYGYIIKW</sequence>
<gene>
    <name evidence="1" type="ORF">A9Z60_03735</name>
</gene>
<comment type="caution">
    <text evidence="1">The sequence shown here is derived from an EMBL/GenBank/DDBJ whole genome shotgun (WGS) entry which is preliminary data.</text>
</comment>
<dbReference type="AlphaFoldDB" id="A0A1B8PIG3"/>
<dbReference type="Proteomes" id="UP000092671">
    <property type="component" value="Unassembled WGS sequence"/>
</dbReference>
<evidence type="ECO:0000313" key="2">
    <source>
        <dbReference type="Proteomes" id="UP000092671"/>
    </source>
</evidence>
<name>A0A1B8PIG3_MORNO</name>
<evidence type="ECO:0000313" key="1">
    <source>
        <dbReference type="EMBL" id="OBX49490.1"/>
    </source>
</evidence>
<protein>
    <submittedName>
        <fullName evidence="1">Uncharacterized protein</fullName>
    </submittedName>
</protein>
<dbReference type="RefSeq" id="WP_066893745.1">
    <property type="nucleotide sequence ID" value="NZ_LZDN01000039.1"/>
</dbReference>
<dbReference type="EMBL" id="LZDN01000039">
    <property type="protein sequence ID" value="OBX49490.1"/>
    <property type="molecule type" value="Genomic_DNA"/>
</dbReference>
<reference evidence="1 2" key="1">
    <citation type="submission" date="2016-06" db="EMBL/GenBank/DDBJ databases">
        <title>Draft genome of Moraxella nonliquefaciens CCUG 60284.</title>
        <authorList>
            <person name="Salva-Serra F."/>
            <person name="Engstrom-Jakobsson H."/>
            <person name="Thorell K."/>
            <person name="Gonzales-Siles L."/>
            <person name="Karlsson R."/>
            <person name="Boulund F."/>
            <person name="Engstrand L."/>
            <person name="Kristiansson E."/>
            <person name="Moore E."/>
        </authorList>
    </citation>
    <scope>NUCLEOTIDE SEQUENCE [LARGE SCALE GENOMIC DNA]</scope>
    <source>
        <strain evidence="1 2">CCUG 60284</strain>
    </source>
</reference>